<gene>
    <name evidence="2" type="ORF">G3M58_75705</name>
</gene>
<evidence type="ECO:0000259" key="1">
    <source>
        <dbReference type="Pfam" id="PF23236"/>
    </source>
</evidence>
<reference evidence="2" key="1">
    <citation type="submission" date="2020-01" db="EMBL/GenBank/DDBJ databases">
        <title>Insect and environment-associated Actinomycetes.</title>
        <authorList>
            <person name="Currrie C."/>
            <person name="Chevrette M."/>
            <person name="Carlson C."/>
            <person name="Stubbendieck R."/>
            <person name="Wendt-Pienkowski E."/>
        </authorList>
    </citation>
    <scope>NUCLEOTIDE SEQUENCE</scope>
    <source>
        <strain evidence="2">SID7499</strain>
    </source>
</reference>
<proteinExistence type="predicted"/>
<comment type="caution">
    <text evidence="2">The sequence shown here is derived from an EMBL/GenBank/DDBJ whole genome shotgun (WGS) entry which is preliminary data.</text>
</comment>
<feature type="non-terminal residue" evidence="2">
    <location>
        <position position="1"/>
    </location>
</feature>
<feature type="domain" description="Large helicase-related protein winged-helix" evidence="1">
    <location>
        <begin position="1"/>
        <end position="80"/>
    </location>
</feature>
<organism evidence="2">
    <name type="scientific">Streptomyces sp. SID7499</name>
    <dbReference type="NCBI Taxonomy" id="2706086"/>
    <lineage>
        <taxon>Bacteria</taxon>
        <taxon>Bacillati</taxon>
        <taxon>Actinomycetota</taxon>
        <taxon>Actinomycetes</taxon>
        <taxon>Kitasatosporales</taxon>
        <taxon>Streptomycetaceae</taxon>
        <taxon>Streptomyces</taxon>
    </lineage>
</organism>
<accession>A0A6G3XP57</accession>
<name>A0A6G3XP57_9ACTN</name>
<evidence type="ECO:0000313" key="2">
    <source>
        <dbReference type="EMBL" id="NEE19605.1"/>
    </source>
</evidence>
<dbReference type="Pfam" id="PF23236">
    <property type="entry name" value="WHD_2nd_Lhr"/>
    <property type="match status" value="1"/>
</dbReference>
<sequence>ELQWLTEDRRIKDVEGVADLLRVLGPLTDAELAERGAEPSWAPELASARRAVQVRIAGADHWAAIEDAGRLRDALGTALP</sequence>
<dbReference type="InterPro" id="IPR055369">
    <property type="entry name" value="WH2_Lhr"/>
</dbReference>
<protein>
    <recommendedName>
        <fullName evidence="1">Large helicase-related protein winged-helix domain-containing protein</fullName>
    </recommendedName>
</protein>
<dbReference type="AlphaFoldDB" id="A0A6G3XP57"/>
<dbReference type="EMBL" id="JAAGMN010008118">
    <property type="protein sequence ID" value="NEE19605.1"/>
    <property type="molecule type" value="Genomic_DNA"/>
</dbReference>
<feature type="non-terminal residue" evidence="2">
    <location>
        <position position="80"/>
    </location>
</feature>